<sequence length="159" mass="17377">MTLHKTLKVVASFEALKGLLALAAASGLLMLLHRDLHTLAIRLVEEAHLNPAAHYPGIFIQAAGHLQNGHLSLLALGAVAYAGLRFVEAYGLFRQASWAELLAALSGALYLPFEVMECLHRPDVLSYGLLLTNLLVVAVMVKALRERRRLDQGHNTQPQ</sequence>
<keyword evidence="3" id="KW-1185">Reference proteome</keyword>
<dbReference type="RefSeq" id="WP_345014678.1">
    <property type="nucleotide sequence ID" value="NZ_BAABFC010000028.1"/>
</dbReference>
<keyword evidence="1" id="KW-0812">Transmembrane</keyword>
<gene>
    <name evidence="2" type="ORF">GCM10023095_30520</name>
</gene>
<name>A0ABP8QJN3_9GAMM</name>
<dbReference type="Pfam" id="PF09900">
    <property type="entry name" value="DUF2127"/>
    <property type="match status" value="1"/>
</dbReference>
<keyword evidence="1" id="KW-0472">Membrane</keyword>
<evidence type="ECO:0000313" key="3">
    <source>
        <dbReference type="Proteomes" id="UP001501321"/>
    </source>
</evidence>
<comment type="caution">
    <text evidence="2">The sequence shown here is derived from an EMBL/GenBank/DDBJ whole genome shotgun (WGS) entry which is preliminary data.</text>
</comment>
<evidence type="ECO:0000256" key="1">
    <source>
        <dbReference type="SAM" id="Phobius"/>
    </source>
</evidence>
<proteinExistence type="predicted"/>
<dbReference type="Proteomes" id="UP001501321">
    <property type="component" value="Unassembled WGS sequence"/>
</dbReference>
<feature type="transmembrane region" description="Helical" evidence="1">
    <location>
        <begin position="58"/>
        <end position="84"/>
    </location>
</feature>
<evidence type="ECO:0000313" key="2">
    <source>
        <dbReference type="EMBL" id="GAA4503763.1"/>
    </source>
</evidence>
<dbReference type="InterPro" id="IPR021125">
    <property type="entry name" value="DUF2127"/>
</dbReference>
<protein>
    <submittedName>
        <fullName evidence="2">DUF2127 domain-containing protein</fullName>
    </submittedName>
</protein>
<organism evidence="2 3">
    <name type="scientific">Pseudaeromonas paramecii</name>
    <dbReference type="NCBI Taxonomy" id="2138166"/>
    <lineage>
        <taxon>Bacteria</taxon>
        <taxon>Pseudomonadati</taxon>
        <taxon>Pseudomonadota</taxon>
        <taxon>Gammaproteobacteria</taxon>
        <taxon>Aeromonadales</taxon>
        <taxon>Aeromonadaceae</taxon>
        <taxon>Pseudaeromonas</taxon>
    </lineage>
</organism>
<keyword evidence="1" id="KW-1133">Transmembrane helix</keyword>
<reference evidence="3" key="1">
    <citation type="journal article" date="2019" name="Int. J. Syst. Evol. Microbiol.">
        <title>The Global Catalogue of Microorganisms (GCM) 10K type strain sequencing project: providing services to taxonomists for standard genome sequencing and annotation.</title>
        <authorList>
            <consortium name="The Broad Institute Genomics Platform"/>
            <consortium name="The Broad Institute Genome Sequencing Center for Infectious Disease"/>
            <person name="Wu L."/>
            <person name="Ma J."/>
        </authorList>
    </citation>
    <scope>NUCLEOTIDE SEQUENCE [LARGE SCALE GENOMIC DNA]</scope>
    <source>
        <strain evidence="3">JCM 32226</strain>
    </source>
</reference>
<feature type="transmembrane region" description="Helical" evidence="1">
    <location>
        <begin position="125"/>
        <end position="144"/>
    </location>
</feature>
<accession>A0ABP8QJN3</accession>
<dbReference type="EMBL" id="BAABFC010000028">
    <property type="protein sequence ID" value="GAA4503763.1"/>
    <property type="molecule type" value="Genomic_DNA"/>
</dbReference>